<dbReference type="EC" id="3.1.21.5" evidence="3"/>
<feature type="domain" description="Helicase/UvrB N-terminal" evidence="1">
    <location>
        <begin position="92"/>
        <end position="257"/>
    </location>
</feature>
<sequence length="1027" mass="117926">MKLQFKHQQFQLDAVAAIADIFQGQGRREGLHYMADPGRDSQSTGLDLIHDAYRNAPIALTEEKVHQAVKAKQIQNGLEPSEKLSLSRIAGRPSYNLTIEMETGTGKTYTYIRTIMELHQRYGWIKFIIVVPSVAIREGVLKSFETMQDHFQMEYGKKPRYFVYNSSRLGDLDHFANSSDIQVMIINSQAFNATGKDANRIHMKQESFKWRKPIDVIAQTNPILIIDEPQSVSGPKTKEGLAAFKPLMTLRYSATHKDKYDMVYRLDAMDAYNKRLVKKIAVKAVEAIGTTGTAGYLYLQEIIPQKSGTPKARIEYEVKGATGIRRKTQVVASDFDLYAESNQLEAYRGMNLTDFDARPGVNSIQVGPNQRLLVGEVMGDRNEDDLRRIQIRETIKSHLQREALLYQRGIKVLSLFFIDEVAKYRVYDDQKKASNGSYARFFEEEYQEQVEQYLAQTPRSAYSDYLREHQEARTVHAGYFSIDKHKKTGQSIFVESKIKRGETESSDQDAYDLIMRDKERLLSFDEPVRFVFSHSALKEGWDNPNVFQICTLKQSNAEMKKRQEIGRGMRLAVDQLGVRQDEELLGEEVHAVNKLTIIANESYDEFSRQLQEEIKKVLAGRPGKVDVTFLMDKVLEREDGEKLVLTAELAKTLHHQLIVNGYLDEDDQLTDKFYNDKDQKKVQIPDVTIGFEEELLKLLSSVYNPQAYPTENASEREIVFKDEINEENIARQEFQKLWGMIQHKTRYRIQFSDDELIDKAVTALNDKLSVKKIAYQITEASAEKISQIQGLELSVSENARQHDYIQSTQITVKYDLLGQISDRTGLTRQTVAEILSKIDKEKFQLFRQNPEDFLLKVSRLIEEEKATQVIQHIEYNLLDESYDTGIFYDNPATGQRSDRFLLDSQKGVYHYVKVDSNVEKEFKDALEQYEDVRVYAKLPSEFKIPTPLGDYNPDWAIAFKEGTVKRIYFVAETKGSLSSLQLKGAEIAKITCAKAHFEALKRAGIIHQDHIYDVVDSYKSLIDIVKA</sequence>
<dbReference type="Gene3D" id="3.40.50.300">
    <property type="entry name" value="P-loop containing nucleotide triphosphate hydrolases"/>
    <property type="match status" value="2"/>
</dbReference>
<dbReference type="Pfam" id="PF04851">
    <property type="entry name" value="ResIII"/>
    <property type="match status" value="1"/>
</dbReference>
<protein>
    <submittedName>
        <fullName evidence="3">Type III restriction enzyme</fullName>
        <ecNumber evidence="3">3.1.21.5</ecNumber>
    </submittedName>
</protein>
<evidence type="ECO:0000313" key="3">
    <source>
        <dbReference type="EMBL" id="MDQ0221658.1"/>
    </source>
</evidence>
<evidence type="ECO:0000313" key="4">
    <source>
        <dbReference type="Proteomes" id="UP001223079"/>
    </source>
</evidence>
<dbReference type="RefSeq" id="WP_307120894.1">
    <property type="nucleotide sequence ID" value="NZ_JAUSTM010000001.1"/>
</dbReference>
<gene>
    <name evidence="3" type="ORF">J2S23_000189</name>
</gene>
<keyword evidence="4" id="KW-1185">Reference proteome</keyword>
<dbReference type="EMBL" id="JAUSTM010000001">
    <property type="protein sequence ID" value="MDQ0221658.1"/>
    <property type="molecule type" value="Genomic_DNA"/>
</dbReference>
<dbReference type="InterPro" id="IPR045572">
    <property type="entry name" value="RE_endonuc_C"/>
</dbReference>
<comment type="caution">
    <text evidence="3">The sequence shown here is derived from an EMBL/GenBank/DDBJ whole genome shotgun (WGS) entry which is preliminary data.</text>
</comment>
<name>A0ABT9YQT2_9STRE</name>
<proteinExistence type="predicted"/>
<organism evidence="3 4">
    <name type="scientific">Streptococcus moroccensis</name>
    <dbReference type="NCBI Taxonomy" id="1451356"/>
    <lineage>
        <taxon>Bacteria</taxon>
        <taxon>Bacillati</taxon>
        <taxon>Bacillota</taxon>
        <taxon>Bacilli</taxon>
        <taxon>Lactobacillales</taxon>
        <taxon>Streptococcaceae</taxon>
        <taxon>Streptococcus</taxon>
    </lineage>
</organism>
<evidence type="ECO:0000259" key="1">
    <source>
        <dbReference type="Pfam" id="PF04851"/>
    </source>
</evidence>
<feature type="domain" description="Type III restriction enzyme C-terminal endonuclease" evidence="2">
    <location>
        <begin position="906"/>
        <end position="1001"/>
    </location>
</feature>
<dbReference type="InterPro" id="IPR006935">
    <property type="entry name" value="Helicase/UvrB_N"/>
</dbReference>
<dbReference type="InterPro" id="IPR027417">
    <property type="entry name" value="P-loop_NTPase"/>
</dbReference>
<reference evidence="3 4" key="1">
    <citation type="submission" date="2023-07" db="EMBL/GenBank/DDBJ databases">
        <title>Genomic Encyclopedia of Type Strains, Phase IV (KMG-IV): sequencing the most valuable type-strain genomes for metagenomic binning, comparative biology and taxonomic classification.</title>
        <authorList>
            <person name="Goeker M."/>
        </authorList>
    </citation>
    <scope>NUCLEOTIDE SEQUENCE [LARGE SCALE GENOMIC DNA]</scope>
    <source>
        <strain evidence="3 4">DSM 105143</strain>
    </source>
</reference>
<dbReference type="Proteomes" id="UP001223079">
    <property type="component" value="Unassembled WGS sequence"/>
</dbReference>
<dbReference type="GO" id="GO:0015668">
    <property type="term" value="F:type III site-specific deoxyribonuclease activity"/>
    <property type="evidence" value="ECO:0007669"/>
    <property type="project" value="UniProtKB-EC"/>
</dbReference>
<dbReference type="Pfam" id="PF19778">
    <property type="entry name" value="RE_endonuc"/>
    <property type="match status" value="1"/>
</dbReference>
<dbReference type="SUPFAM" id="SSF52540">
    <property type="entry name" value="P-loop containing nucleoside triphosphate hydrolases"/>
    <property type="match status" value="1"/>
</dbReference>
<keyword evidence="3" id="KW-0378">Hydrolase</keyword>
<evidence type="ECO:0000259" key="2">
    <source>
        <dbReference type="Pfam" id="PF19778"/>
    </source>
</evidence>
<accession>A0ABT9YQT2</accession>